<proteinExistence type="predicted"/>
<evidence type="ECO:0000313" key="1">
    <source>
        <dbReference type="EMBL" id="LAB22299.1"/>
    </source>
</evidence>
<dbReference type="EMBL" id="IACM01026825">
    <property type="protein sequence ID" value="LAB22299.1"/>
    <property type="molecule type" value="Transcribed_RNA"/>
</dbReference>
<dbReference type="AlphaFoldDB" id="A0A2D4LN15"/>
<organism evidence="1">
    <name type="scientific">Micrurus spixii</name>
    <name type="common">Amazon coral snake</name>
    <dbReference type="NCBI Taxonomy" id="129469"/>
    <lineage>
        <taxon>Eukaryota</taxon>
        <taxon>Metazoa</taxon>
        <taxon>Chordata</taxon>
        <taxon>Craniata</taxon>
        <taxon>Vertebrata</taxon>
        <taxon>Euteleostomi</taxon>
        <taxon>Lepidosauria</taxon>
        <taxon>Squamata</taxon>
        <taxon>Bifurcata</taxon>
        <taxon>Unidentata</taxon>
        <taxon>Episquamata</taxon>
        <taxon>Toxicofera</taxon>
        <taxon>Serpentes</taxon>
        <taxon>Colubroidea</taxon>
        <taxon>Elapidae</taxon>
        <taxon>Elapinae</taxon>
        <taxon>Micrurus</taxon>
    </lineage>
</organism>
<accession>A0A2D4LN15</accession>
<reference evidence="1" key="1">
    <citation type="submission" date="2017-07" db="EMBL/GenBank/DDBJ databases">
        <authorList>
            <person name="Mikheyev A."/>
            <person name="Grau M."/>
        </authorList>
    </citation>
    <scope>NUCLEOTIDE SEQUENCE</scope>
    <source>
        <tissue evidence="1">Venom_gland</tissue>
    </source>
</reference>
<reference evidence="1" key="2">
    <citation type="submission" date="2017-11" db="EMBL/GenBank/DDBJ databases">
        <title>Coralsnake Venomics: Analyses of Venom Gland Transcriptomes and Proteomes of Six Brazilian Taxa.</title>
        <authorList>
            <person name="Aird S.D."/>
            <person name="Jorge da Silva N."/>
            <person name="Qiu L."/>
            <person name="Villar-Briones A."/>
            <person name="Aparecida-Saddi V."/>
            <person name="Campos-Telles M.P."/>
            <person name="Grau M."/>
            <person name="Mikheyev A.S."/>
        </authorList>
    </citation>
    <scope>NUCLEOTIDE SEQUENCE</scope>
    <source>
        <tissue evidence="1">Venom_gland</tissue>
    </source>
</reference>
<sequence>MGIKSFYVKNQGSLITHLPENRAIPATRGTATPGSKEIYLDYPGIISSLPPKKPHCPKSCTQQFHLTLLNFVAGFLTAVTVKIIVSNPACRKLASTPLLEKLKSPRKY</sequence>
<protein>
    <submittedName>
        <fullName evidence="1">Uncharacterized protein</fullName>
    </submittedName>
</protein>
<name>A0A2D4LN15_9SAUR</name>